<feature type="domain" description="Cadherin" evidence="6">
    <location>
        <begin position="33"/>
        <end position="148"/>
    </location>
</feature>
<gene>
    <name evidence="7" type="primary">stan_0</name>
    <name evidence="7" type="ORF">FJT64_010283</name>
</gene>
<keyword evidence="2" id="KW-0677">Repeat</keyword>
<dbReference type="InterPro" id="IPR002126">
    <property type="entry name" value="Cadherin-like_dom"/>
</dbReference>
<keyword evidence="4" id="KW-0472">Membrane</keyword>
<protein>
    <submittedName>
        <fullName evidence="7">Protocadherin-like wing polarity protein stan</fullName>
    </submittedName>
</protein>
<sequence length="149" mass="16107">MRGTVLLMCGADVARVPFTMEVVDANTAAPVFDSERYTTHVMETLPVGMVVGSLVISAADADPDVANHELSFGIQEDSPFSLTEPCEDQVMCCRQYTTQLKLEKPLDWATNATYQLTVTAQDPGGNQGQAVIEVYVIQVATVSHDGCFC</sequence>
<evidence type="ECO:0000256" key="3">
    <source>
        <dbReference type="ARBA" id="ARBA00022837"/>
    </source>
</evidence>
<dbReference type="GO" id="GO:0005509">
    <property type="term" value="F:calcium ion binding"/>
    <property type="evidence" value="ECO:0007669"/>
    <property type="project" value="UniProtKB-UniRule"/>
</dbReference>
<dbReference type="AlphaFoldDB" id="A0A6A4VK12"/>
<keyword evidence="8" id="KW-1185">Reference proteome</keyword>
<accession>A0A6A4VK12</accession>
<evidence type="ECO:0000313" key="7">
    <source>
        <dbReference type="EMBL" id="KAF0291640.1"/>
    </source>
</evidence>
<dbReference type="InterPro" id="IPR039808">
    <property type="entry name" value="Cadherin"/>
</dbReference>
<dbReference type="PANTHER" id="PTHR24027:SF438">
    <property type="entry name" value="CADHERIN 23"/>
    <property type="match status" value="1"/>
</dbReference>
<evidence type="ECO:0000259" key="6">
    <source>
        <dbReference type="PROSITE" id="PS50268"/>
    </source>
</evidence>
<evidence type="ECO:0000256" key="2">
    <source>
        <dbReference type="ARBA" id="ARBA00022737"/>
    </source>
</evidence>
<dbReference type="GO" id="GO:0016342">
    <property type="term" value="C:catenin complex"/>
    <property type="evidence" value="ECO:0007669"/>
    <property type="project" value="TreeGrafter"/>
</dbReference>
<dbReference type="CDD" id="cd11304">
    <property type="entry name" value="Cadherin_repeat"/>
    <property type="match status" value="1"/>
</dbReference>
<keyword evidence="3 5" id="KW-0106">Calcium</keyword>
<evidence type="ECO:0000256" key="1">
    <source>
        <dbReference type="ARBA" id="ARBA00004370"/>
    </source>
</evidence>
<dbReference type="GO" id="GO:0008013">
    <property type="term" value="F:beta-catenin binding"/>
    <property type="evidence" value="ECO:0007669"/>
    <property type="project" value="TreeGrafter"/>
</dbReference>
<dbReference type="EMBL" id="VIIS01001863">
    <property type="protein sequence ID" value="KAF0291640.1"/>
    <property type="molecule type" value="Genomic_DNA"/>
</dbReference>
<dbReference type="PROSITE" id="PS50268">
    <property type="entry name" value="CADHERIN_2"/>
    <property type="match status" value="1"/>
</dbReference>
<comment type="caution">
    <text evidence="7">The sequence shown here is derived from an EMBL/GenBank/DDBJ whole genome shotgun (WGS) entry which is preliminary data.</text>
</comment>
<evidence type="ECO:0000256" key="5">
    <source>
        <dbReference type="PROSITE-ProRule" id="PRU00043"/>
    </source>
</evidence>
<dbReference type="GO" id="GO:0007156">
    <property type="term" value="P:homophilic cell adhesion via plasma membrane adhesion molecules"/>
    <property type="evidence" value="ECO:0007669"/>
    <property type="project" value="InterPro"/>
</dbReference>
<proteinExistence type="predicted"/>
<dbReference type="Pfam" id="PF00028">
    <property type="entry name" value="Cadherin"/>
    <property type="match status" value="1"/>
</dbReference>
<dbReference type="GO" id="GO:0045296">
    <property type="term" value="F:cadherin binding"/>
    <property type="evidence" value="ECO:0007669"/>
    <property type="project" value="TreeGrafter"/>
</dbReference>
<comment type="subcellular location">
    <subcellularLocation>
        <location evidence="1">Membrane</location>
    </subcellularLocation>
</comment>
<dbReference type="InterPro" id="IPR015919">
    <property type="entry name" value="Cadherin-like_sf"/>
</dbReference>
<dbReference type="PRINTS" id="PR00205">
    <property type="entry name" value="CADHERIN"/>
</dbReference>
<organism evidence="7 8">
    <name type="scientific">Amphibalanus amphitrite</name>
    <name type="common">Striped barnacle</name>
    <name type="synonym">Balanus amphitrite</name>
    <dbReference type="NCBI Taxonomy" id="1232801"/>
    <lineage>
        <taxon>Eukaryota</taxon>
        <taxon>Metazoa</taxon>
        <taxon>Ecdysozoa</taxon>
        <taxon>Arthropoda</taxon>
        <taxon>Crustacea</taxon>
        <taxon>Multicrustacea</taxon>
        <taxon>Cirripedia</taxon>
        <taxon>Thoracica</taxon>
        <taxon>Thoracicalcarea</taxon>
        <taxon>Balanomorpha</taxon>
        <taxon>Balanoidea</taxon>
        <taxon>Balanidae</taxon>
        <taxon>Amphibalaninae</taxon>
        <taxon>Amphibalanus</taxon>
    </lineage>
</organism>
<dbReference type="PANTHER" id="PTHR24027">
    <property type="entry name" value="CADHERIN-23"/>
    <property type="match status" value="1"/>
</dbReference>
<dbReference type="GO" id="GO:0016477">
    <property type="term" value="P:cell migration"/>
    <property type="evidence" value="ECO:0007669"/>
    <property type="project" value="TreeGrafter"/>
</dbReference>
<dbReference type="Proteomes" id="UP000440578">
    <property type="component" value="Unassembled WGS sequence"/>
</dbReference>
<dbReference type="SUPFAM" id="SSF49313">
    <property type="entry name" value="Cadherin-like"/>
    <property type="match status" value="1"/>
</dbReference>
<evidence type="ECO:0000256" key="4">
    <source>
        <dbReference type="ARBA" id="ARBA00023136"/>
    </source>
</evidence>
<reference evidence="7 8" key="1">
    <citation type="submission" date="2019-07" db="EMBL/GenBank/DDBJ databases">
        <title>Draft genome assembly of a fouling barnacle, Amphibalanus amphitrite (Darwin, 1854): The first reference genome for Thecostraca.</title>
        <authorList>
            <person name="Kim W."/>
        </authorList>
    </citation>
    <scope>NUCLEOTIDE SEQUENCE [LARGE SCALE GENOMIC DNA]</scope>
    <source>
        <strain evidence="7">SNU_AA5</strain>
        <tissue evidence="7">Soma without cirri and trophi</tissue>
    </source>
</reference>
<evidence type="ECO:0000313" key="8">
    <source>
        <dbReference type="Proteomes" id="UP000440578"/>
    </source>
</evidence>
<name>A0A6A4VK12_AMPAM</name>
<dbReference type="Gene3D" id="2.60.40.60">
    <property type="entry name" value="Cadherins"/>
    <property type="match status" value="1"/>
</dbReference>